<dbReference type="AlphaFoldDB" id="A0A7M1B9S3"/>
<dbReference type="EMBL" id="CP041406">
    <property type="protein sequence ID" value="QOP45492.1"/>
    <property type="molecule type" value="Genomic_DNA"/>
</dbReference>
<dbReference type="Proteomes" id="UP000593580">
    <property type="component" value="Chromosome"/>
</dbReference>
<dbReference type="CDD" id="cd02440">
    <property type="entry name" value="AdoMet_MTases"/>
    <property type="match status" value="1"/>
</dbReference>
<gene>
    <name evidence="1" type="ORF">FM071_04025</name>
</gene>
<keyword evidence="1" id="KW-0808">Transferase</keyword>
<dbReference type="InterPro" id="IPR029063">
    <property type="entry name" value="SAM-dependent_MTases_sf"/>
</dbReference>
<dbReference type="Pfam" id="PF02353">
    <property type="entry name" value="CMAS"/>
    <property type="match status" value="1"/>
</dbReference>
<evidence type="ECO:0000313" key="2">
    <source>
        <dbReference type="Proteomes" id="UP000593580"/>
    </source>
</evidence>
<accession>A0A7M1B9S3</accession>
<name>A0A7M1B9S3_9BACT</name>
<evidence type="ECO:0000313" key="1">
    <source>
        <dbReference type="EMBL" id="QOP45492.1"/>
    </source>
</evidence>
<organism evidence="1 2">
    <name type="scientific">Sulfurimonas paralvinellae</name>
    <dbReference type="NCBI Taxonomy" id="317658"/>
    <lineage>
        <taxon>Bacteria</taxon>
        <taxon>Pseudomonadati</taxon>
        <taxon>Campylobacterota</taxon>
        <taxon>Epsilonproteobacteria</taxon>
        <taxon>Campylobacterales</taxon>
        <taxon>Sulfurimonadaceae</taxon>
        <taxon>Sulfurimonas</taxon>
    </lineage>
</organism>
<dbReference type="SUPFAM" id="SSF53335">
    <property type="entry name" value="S-adenosyl-L-methionine-dependent methyltransferases"/>
    <property type="match status" value="1"/>
</dbReference>
<keyword evidence="1" id="KW-0489">Methyltransferase</keyword>
<reference evidence="1 2" key="1">
    <citation type="submission" date="2019-07" db="EMBL/GenBank/DDBJ databases">
        <title>Sulfurimonas paralvinellae sp. nov., a novel mesophilic, hydrogen- and sulfur-oxidizing chemolithoautotroph within the Epsilonproteo- bacteria isolated from a deep-sea hydrothermal vent polychaete nest, reclassification of Thiomicrospira denitrificans as Sulfurimonas denitrificans comb. nov. and emended description of the genus Sulfurimonas.</title>
        <authorList>
            <person name="Wang S."/>
            <person name="Jiang L."/>
            <person name="Shao Z."/>
        </authorList>
    </citation>
    <scope>NUCLEOTIDE SEQUENCE [LARGE SCALE GENOMIC DNA]</scope>
    <source>
        <strain evidence="1 2">GO25</strain>
    </source>
</reference>
<sequence length="227" mass="25874">MTNLDLYAKAEHLLGIEEATEALYDLYRSELDDYDVKTLLDVGCGRGGFMQRMISDGVKCKGVDLSALMVQECQSQGLDAECIDAKDVTGKYDAIVSIFDVLNFMNKEELVDFLESMAEKLNDDGLFIADINTLYGFKDVAEGTMSNDSEEEFLNVDAVFENNELHTKFTLFEKNEAGTFTKYQDTIVQYFHKINIFQKLEGLKLVEKQTFSLYDTEDKTLLIFKKR</sequence>
<dbReference type="GO" id="GO:0032259">
    <property type="term" value="P:methylation"/>
    <property type="evidence" value="ECO:0007669"/>
    <property type="project" value="UniProtKB-KW"/>
</dbReference>
<protein>
    <submittedName>
        <fullName evidence="1">Methyltransferase domain-containing protein</fullName>
    </submittedName>
</protein>
<dbReference type="RefSeq" id="WP_193111736.1">
    <property type="nucleotide sequence ID" value="NZ_CP041406.1"/>
</dbReference>
<proteinExistence type="predicted"/>
<dbReference type="GO" id="GO:0008168">
    <property type="term" value="F:methyltransferase activity"/>
    <property type="evidence" value="ECO:0007669"/>
    <property type="project" value="UniProtKB-KW"/>
</dbReference>
<dbReference type="Gene3D" id="3.40.50.150">
    <property type="entry name" value="Vaccinia Virus protein VP39"/>
    <property type="match status" value="1"/>
</dbReference>
<dbReference type="PANTHER" id="PTHR43861">
    <property type="entry name" value="TRANS-ACONITATE 2-METHYLTRANSFERASE-RELATED"/>
    <property type="match status" value="1"/>
</dbReference>
<keyword evidence="2" id="KW-1185">Reference proteome</keyword>
<dbReference type="KEGG" id="spal:FM071_04025"/>
<dbReference type="Gene3D" id="2.20.25.110">
    <property type="entry name" value="S-adenosyl-L-methionine-dependent methyltransferases"/>
    <property type="match status" value="1"/>
</dbReference>
<dbReference type="PANTHER" id="PTHR43861:SF6">
    <property type="entry name" value="METHYLTRANSFERASE TYPE 11"/>
    <property type="match status" value="1"/>
</dbReference>